<proteinExistence type="predicted"/>
<dbReference type="AlphaFoldDB" id="A0A2H0XCU6"/>
<evidence type="ECO:0000313" key="1">
    <source>
        <dbReference type="EMBL" id="PIS22635.1"/>
    </source>
</evidence>
<sequence length="382" mass="43353">MHDESYNTKPVVETTSLLVQLETHGCTVAQELLETPEVQRGFEVVKPMRRLSTLYNIPPPDIYFQRKADVEFESGLSDEDIKISLGKVQELCYTYYPLAEFKAKVGHRIASLQGVSTDTSDTEMLAKEMVDRVVWCTINLDFSNVPEAAAKLSATVAANLNHIDDQLRKRFRRNLELDSDRYISSVVYDYPDMADGWTRRSDSIRAIREVAQSISYREFTTYITTLGVREQTSVLIWLGYFQNYPDIKSALNGLGMSAEAYRIGLASVAKKIVDAFGTNKRLSDTTVTMSKLATNITVGGLISINERLVRLNSSLERVVFCLREKLTYPDNLTPIELQTIRLLDEYLQANKPFSLRDIAHELGYNVKSVQKIVHRVARKSRT</sequence>
<accession>A0A2H0XCU6</accession>
<dbReference type="Proteomes" id="UP000231252">
    <property type="component" value="Unassembled WGS sequence"/>
</dbReference>
<evidence type="ECO:0000313" key="2">
    <source>
        <dbReference type="Proteomes" id="UP000231252"/>
    </source>
</evidence>
<comment type="caution">
    <text evidence="1">The sequence shown here is derived from an EMBL/GenBank/DDBJ whole genome shotgun (WGS) entry which is preliminary data.</text>
</comment>
<name>A0A2H0XCU6_UNCKA</name>
<protein>
    <submittedName>
        <fullName evidence="1">Uncharacterized protein</fullName>
    </submittedName>
</protein>
<reference evidence="2" key="1">
    <citation type="submission" date="2017-09" db="EMBL/GenBank/DDBJ databases">
        <title>Depth-based differentiation of microbial function through sediment-hosted aquifers and enrichment of novel symbionts in the deep terrestrial subsurface.</title>
        <authorList>
            <person name="Probst A.J."/>
            <person name="Ladd B."/>
            <person name="Jarett J.K."/>
            <person name="Geller-Mcgrath D.E."/>
            <person name="Sieber C.M.K."/>
            <person name="Emerson J.B."/>
            <person name="Anantharaman K."/>
            <person name="Thomas B.C."/>
            <person name="Malmstrom R."/>
            <person name="Stieglmeier M."/>
            <person name="Klingl A."/>
            <person name="Woyke T."/>
            <person name="Ryan C.M."/>
            <person name="Banfield J.F."/>
        </authorList>
    </citation>
    <scope>NUCLEOTIDE SEQUENCE [LARGE SCALE GENOMIC DNA]</scope>
</reference>
<organism evidence="1 2">
    <name type="scientific">candidate division WWE3 bacterium CG08_land_8_20_14_0_20_41_10</name>
    <dbReference type="NCBI Taxonomy" id="1975085"/>
    <lineage>
        <taxon>Bacteria</taxon>
        <taxon>Katanobacteria</taxon>
    </lineage>
</organism>
<dbReference type="EMBL" id="PEYU01000014">
    <property type="protein sequence ID" value="PIS22635.1"/>
    <property type="molecule type" value="Genomic_DNA"/>
</dbReference>
<gene>
    <name evidence="1" type="ORF">COT50_00770</name>
</gene>